<dbReference type="Proteomes" id="UP001552299">
    <property type="component" value="Unassembled WGS sequence"/>
</dbReference>
<keyword evidence="3" id="KW-1185">Reference proteome</keyword>
<evidence type="ECO:0000313" key="2">
    <source>
        <dbReference type="EMBL" id="KAL0918675.1"/>
    </source>
</evidence>
<dbReference type="SUPFAM" id="SSF55315">
    <property type="entry name" value="L30e-like"/>
    <property type="match status" value="1"/>
</dbReference>
<dbReference type="PANTHER" id="PTHR10853:SF0">
    <property type="entry name" value="PROTEIN PELOTA HOMOLOG"/>
    <property type="match status" value="1"/>
</dbReference>
<dbReference type="PANTHER" id="PTHR10853">
    <property type="entry name" value="PELOTA"/>
    <property type="match status" value="1"/>
</dbReference>
<reference evidence="2 3" key="1">
    <citation type="journal article" date="2024" name="Plant Biotechnol. J.">
        <title>Dendrobium thyrsiflorum genome and its molecular insights into genes involved in important horticultural traits.</title>
        <authorList>
            <person name="Chen B."/>
            <person name="Wang J.Y."/>
            <person name="Zheng P.J."/>
            <person name="Li K.L."/>
            <person name="Liang Y.M."/>
            <person name="Chen X.F."/>
            <person name="Zhang C."/>
            <person name="Zhao X."/>
            <person name="He X."/>
            <person name="Zhang G.Q."/>
            <person name="Liu Z.J."/>
            <person name="Xu Q."/>
        </authorList>
    </citation>
    <scope>NUCLEOTIDE SEQUENCE [LARGE SCALE GENOMIC DNA]</scope>
    <source>
        <strain evidence="2">GZMU011</strain>
    </source>
</reference>
<dbReference type="Gene3D" id="3.30.1330.30">
    <property type="match status" value="1"/>
</dbReference>
<evidence type="ECO:0000259" key="1">
    <source>
        <dbReference type="Pfam" id="PF03465"/>
    </source>
</evidence>
<dbReference type="AlphaFoldDB" id="A0ABD0V179"/>
<dbReference type="EMBL" id="JANQDX010000009">
    <property type="protein sequence ID" value="KAL0918675.1"/>
    <property type="molecule type" value="Genomic_DNA"/>
</dbReference>
<organism evidence="2 3">
    <name type="scientific">Dendrobium thyrsiflorum</name>
    <name type="common">Pinecone-like raceme dendrobium</name>
    <name type="synonym">Orchid</name>
    <dbReference type="NCBI Taxonomy" id="117978"/>
    <lineage>
        <taxon>Eukaryota</taxon>
        <taxon>Viridiplantae</taxon>
        <taxon>Streptophyta</taxon>
        <taxon>Embryophyta</taxon>
        <taxon>Tracheophyta</taxon>
        <taxon>Spermatophyta</taxon>
        <taxon>Magnoliopsida</taxon>
        <taxon>Liliopsida</taxon>
        <taxon>Asparagales</taxon>
        <taxon>Orchidaceae</taxon>
        <taxon>Epidendroideae</taxon>
        <taxon>Malaxideae</taxon>
        <taxon>Dendrobiinae</taxon>
        <taxon>Dendrobium</taxon>
    </lineage>
</organism>
<proteinExistence type="predicted"/>
<dbReference type="InterPro" id="IPR029064">
    <property type="entry name" value="Ribosomal_eL30-like_sf"/>
</dbReference>
<dbReference type="InterPro" id="IPR004405">
    <property type="entry name" value="TF_pelota"/>
</dbReference>
<comment type="caution">
    <text evidence="2">The sequence shown here is derived from an EMBL/GenBank/DDBJ whole genome shotgun (WGS) entry which is preliminary data.</text>
</comment>
<protein>
    <recommendedName>
        <fullName evidence="1">eRF1 domain-containing protein</fullName>
    </recommendedName>
</protein>
<dbReference type="InterPro" id="IPR005142">
    <property type="entry name" value="eRF1_3"/>
</dbReference>
<sequence length="148" mass="16115">MRLSPSSLDLAPFTTSFHRIGSYYILIGSNNWRSPAVEVTFSLACASSVDPPFIAVRLSSFDDVRFLSEHRKLRHFGSEATDASLLAVGNADVSARKKYVNLVDSVKNSGGSVHIFSSMHVSGEQLAQLSGIAAILRFPLPDLDDIEM</sequence>
<feature type="domain" description="eRF1" evidence="1">
    <location>
        <begin position="94"/>
        <end position="140"/>
    </location>
</feature>
<evidence type="ECO:0000313" key="3">
    <source>
        <dbReference type="Proteomes" id="UP001552299"/>
    </source>
</evidence>
<name>A0ABD0V179_DENTH</name>
<gene>
    <name evidence="2" type="ORF">M5K25_010698</name>
</gene>
<accession>A0ABD0V179</accession>
<dbReference type="Pfam" id="PF03465">
    <property type="entry name" value="eRF1_3"/>
    <property type="match status" value="1"/>
</dbReference>